<dbReference type="RefSeq" id="WP_183185713.1">
    <property type="nucleotide sequence ID" value="NZ_BMNP01000026.1"/>
</dbReference>
<name>A0A840DXI8_9BACL</name>
<sequence length="60" mass="7441">MKKEYFFCYDQRLADFLRYEKNIEYITKARSVKNNFIFYLFEKSDLLQTAIDEWLKKGVQ</sequence>
<reference evidence="1 2" key="1">
    <citation type="submission" date="2020-08" db="EMBL/GenBank/DDBJ databases">
        <title>Genomic Encyclopedia of Type Strains, Phase IV (KMG-IV): sequencing the most valuable type-strain genomes for metagenomic binning, comparative biology and taxonomic classification.</title>
        <authorList>
            <person name="Goeker M."/>
        </authorList>
    </citation>
    <scope>NUCLEOTIDE SEQUENCE [LARGE SCALE GENOMIC DNA]</scope>
    <source>
        <strain evidence="1 2">DSM 17075</strain>
    </source>
</reference>
<organism evidence="1 2">
    <name type="scientific">Anoxybacteroides voinovskiense</name>
    <dbReference type="NCBI Taxonomy" id="230470"/>
    <lineage>
        <taxon>Bacteria</taxon>
        <taxon>Bacillati</taxon>
        <taxon>Bacillota</taxon>
        <taxon>Bacilli</taxon>
        <taxon>Bacillales</taxon>
        <taxon>Anoxybacillaceae</taxon>
        <taxon>Anoxybacteroides</taxon>
    </lineage>
</organism>
<evidence type="ECO:0008006" key="3">
    <source>
        <dbReference type="Google" id="ProtNLM"/>
    </source>
</evidence>
<protein>
    <recommendedName>
        <fullName evidence="3">DUF5659 domain-containing protein</fullName>
    </recommendedName>
</protein>
<comment type="caution">
    <text evidence="1">The sequence shown here is derived from an EMBL/GenBank/DDBJ whole genome shotgun (WGS) entry which is preliminary data.</text>
</comment>
<evidence type="ECO:0000313" key="2">
    <source>
        <dbReference type="Proteomes" id="UP000559598"/>
    </source>
</evidence>
<dbReference type="Proteomes" id="UP000559598">
    <property type="component" value="Unassembled WGS sequence"/>
</dbReference>
<dbReference type="EMBL" id="JACIDE010000026">
    <property type="protein sequence ID" value="MBB4075207.1"/>
    <property type="molecule type" value="Genomic_DNA"/>
</dbReference>
<evidence type="ECO:0000313" key="1">
    <source>
        <dbReference type="EMBL" id="MBB4075207.1"/>
    </source>
</evidence>
<proteinExistence type="predicted"/>
<accession>A0A840DXI8</accession>
<keyword evidence="2" id="KW-1185">Reference proteome</keyword>
<gene>
    <name evidence="1" type="ORF">GGR02_003024</name>
</gene>
<dbReference type="AlphaFoldDB" id="A0A840DXI8"/>